<proteinExistence type="predicted"/>
<dbReference type="AlphaFoldDB" id="A0A8J7L5V0"/>
<comment type="caution">
    <text evidence="2">The sequence shown here is derived from an EMBL/GenBank/DDBJ whole genome shotgun (WGS) entry which is preliminary data.</text>
</comment>
<dbReference type="Pfam" id="PF08443">
    <property type="entry name" value="RimK"/>
    <property type="match status" value="1"/>
</dbReference>
<gene>
    <name evidence="2" type="ORF">I8748_05405</name>
</gene>
<dbReference type="RefSeq" id="WP_198123626.1">
    <property type="nucleotide sequence ID" value="NZ_JAECZC010000007.1"/>
</dbReference>
<dbReference type="GO" id="GO:0009432">
    <property type="term" value="P:SOS response"/>
    <property type="evidence" value="ECO:0007669"/>
    <property type="project" value="TreeGrafter"/>
</dbReference>
<dbReference type="PANTHER" id="PTHR21621:SF0">
    <property type="entry name" value="BETA-CITRYLGLUTAMATE SYNTHASE B-RELATED"/>
    <property type="match status" value="1"/>
</dbReference>
<dbReference type="GO" id="GO:0018169">
    <property type="term" value="F:ribosomal S6-glutamic acid ligase activity"/>
    <property type="evidence" value="ECO:0007669"/>
    <property type="project" value="TreeGrafter"/>
</dbReference>
<keyword evidence="3" id="KW-1185">Reference proteome</keyword>
<dbReference type="InterPro" id="IPR013651">
    <property type="entry name" value="ATP-grasp_RimK-type"/>
</dbReference>
<name>A0A8J7L5V0_9NOST</name>
<dbReference type="EMBL" id="JAECZC010000007">
    <property type="protein sequence ID" value="MBH8561619.1"/>
    <property type="molecule type" value="Genomic_DNA"/>
</dbReference>
<dbReference type="SUPFAM" id="SSF56059">
    <property type="entry name" value="Glutathione synthetase ATP-binding domain-like"/>
    <property type="match status" value="1"/>
</dbReference>
<dbReference type="PANTHER" id="PTHR21621">
    <property type="entry name" value="RIBOSOMAL PROTEIN S6 MODIFICATION PROTEIN"/>
    <property type="match status" value="1"/>
</dbReference>
<sequence length="324" mass="36213">MQHPFAPSTPWRECKTILLWGLPEDTPLSMVQQALHRKGCKVAFIDQSEVLETEVSLIVGDTVHGWVRTPNQVIDLNKVTAAYLRPHESARLPLIERAGVGSAAWEHAMRIDDTLLLWADLTEALVINRPRAMASNNSKPYQSSLIRACGFATPETLITTSQEAVRIFWTQHQEIIYKSISGVRSIVSRLSHAHAPRLLHVASCPTQFQAYIAGTDYRVHVVGEEVFACKIISAASDYRYAVREGMCVSLFPYTLPQDIVQSCRDLSRALDLPVAGIDLRKGSDDIWYCFEVNPSPAFSYYQDMTDQPIDEAIAQLLLSTKTGL</sequence>
<evidence type="ECO:0000313" key="2">
    <source>
        <dbReference type="EMBL" id="MBH8561619.1"/>
    </source>
</evidence>
<feature type="domain" description="ATP-grasp fold RimK-type" evidence="1">
    <location>
        <begin position="208"/>
        <end position="315"/>
    </location>
</feature>
<evidence type="ECO:0000313" key="3">
    <source>
        <dbReference type="Proteomes" id="UP000632766"/>
    </source>
</evidence>
<dbReference type="Proteomes" id="UP000632766">
    <property type="component" value="Unassembled WGS sequence"/>
</dbReference>
<accession>A0A8J7L5V0</accession>
<dbReference type="GO" id="GO:0005737">
    <property type="term" value="C:cytoplasm"/>
    <property type="evidence" value="ECO:0007669"/>
    <property type="project" value="TreeGrafter"/>
</dbReference>
<evidence type="ECO:0000259" key="1">
    <source>
        <dbReference type="Pfam" id="PF08443"/>
    </source>
</evidence>
<reference evidence="2 3" key="1">
    <citation type="journal article" date="2021" name="Int. J. Syst. Evol. Microbiol.">
        <title>Amazonocrinis nigriterrae gen. nov., sp. nov., Atlanticothrix silvestris gen. nov., sp. nov. and Dendronalium phyllosphericum gen. nov., sp. nov., nostocacean cyanobacteria from Brazilian environments.</title>
        <authorList>
            <person name="Alvarenga D.O."/>
            <person name="Andreote A.P.D."/>
            <person name="Branco L.H.Z."/>
            <person name="Delbaje E."/>
            <person name="Cruz R.B."/>
            <person name="Varani A.M."/>
            <person name="Fiore M.F."/>
        </authorList>
    </citation>
    <scope>NUCLEOTIDE SEQUENCE [LARGE SCALE GENOMIC DNA]</scope>
    <source>
        <strain evidence="2 3">CENA67</strain>
    </source>
</reference>
<organism evidence="2 3">
    <name type="scientific">Amazonocrinis nigriterrae CENA67</name>
    <dbReference type="NCBI Taxonomy" id="2794033"/>
    <lineage>
        <taxon>Bacteria</taxon>
        <taxon>Bacillati</taxon>
        <taxon>Cyanobacteriota</taxon>
        <taxon>Cyanophyceae</taxon>
        <taxon>Nostocales</taxon>
        <taxon>Nostocaceae</taxon>
        <taxon>Amazonocrinis</taxon>
        <taxon>Amazonocrinis nigriterrae</taxon>
    </lineage>
</organism>
<protein>
    <submittedName>
        <fullName evidence="2">RimK domain-containing protein ATP-grasp</fullName>
    </submittedName>
</protein>
<dbReference type="Gene3D" id="3.30.470.20">
    <property type="entry name" value="ATP-grasp fold, B domain"/>
    <property type="match status" value="1"/>
</dbReference>